<evidence type="ECO:0000313" key="3">
    <source>
        <dbReference type="EMBL" id="KFZ63205.1"/>
    </source>
</evidence>
<dbReference type="Proteomes" id="UP000053854">
    <property type="component" value="Unassembled WGS sequence"/>
</dbReference>
<accession>A0A094KX99</accession>
<dbReference type="GO" id="GO:0003723">
    <property type="term" value="F:RNA binding"/>
    <property type="evidence" value="ECO:0007669"/>
    <property type="project" value="UniProtKB-UniRule"/>
</dbReference>
<dbReference type="Pfam" id="PF23085">
    <property type="entry name" value="RRM_PARP14_3"/>
    <property type="match status" value="1"/>
</dbReference>
<dbReference type="InterPro" id="IPR000504">
    <property type="entry name" value="RRM_dom"/>
</dbReference>
<gene>
    <name evidence="3" type="ORF">N338_02911</name>
</gene>
<dbReference type="PROSITE" id="PS50102">
    <property type="entry name" value="RRM"/>
    <property type="match status" value="1"/>
</dbReference>
<proteinExistence type="predicted"/>
<dbReference type="PANTHER" id="PTHR15225:SF8">
    <property type="entry name" value="RNA-BINDING PROTEIN 43"/>
    <property type="match status" value="1"/>
</dbReference>
<protein>
    <submittedName>
        <fullName evidence="3">RNA-binding protein 43</fullName>
    </submittedName>
</protein>
<reference evidence="3 4" key="1">
    <citation type="submission" date="2014-04" db="EMBL/GenBank/DDBJ databases">
        <title>Genome evolution of avian class.</title>
        <authorList>
            <person name="Zhang G."/>
            <person name="Li C."/>
        </authorList>
    </citation>
    <scope>NUCLEOTIDE SEQUENCE [LARGE SCALE GENOMIC DNA]</scope>
    <source>
        <strain evidence="3">BGI_N338</strain>
    </source>
</reference>
<dbReference type="PANTHER" id="PTHR15225">
    <property type="entry name" value="INTERFERON-INDUCED PROTEIN 35/NMI N-MYC/STAT INTERACTING PROTEIN"/>
    <property type="match status" value="1"/>
</dbReference>
<feature type="non-terminal residue" evidence="3">
    <location>
        <position position="1"/>
    </location>
</feature>
<keyword evidence="1" id="KW-0694">RNA-binding</keyword>
<evidence type="ECO:0000259" key="2">
    <source>
        <dbReference type="PROSITE" id="PS50102"/>
    </source>
</evidence>
<organism evidence="3 4">
    <name type="scientific">Podiceps cristatus</name>
    <name type="common">Great crested grebe</name>
    <dbReference type="NCBI Taxonomy" id="345573"/>
    <lineage>
        <taxon>Eukaryota</taxon>
        <taxon>Metazoa</taxon>
        <taxon>Chordata</taxon>
        <taxon>Craniata</taxon>
        <taxon>Vertebrata</taxon>
        <taxon>Euteleostomi</taxon>
        <taxon>Archelosauria</taxon>
        <taxon>Archosauria</taxon>
        <taxon>Dinosauria</taxon>
        <taxon>Saurischia</taxon>
        <taxon>Theropoda</taxon>
        <taxon>Coelurosauria</taxon>
        <taxon>Aves</taxon>
        <taxon>Neognathae</taxon>
        <taxon>Neoaves</taxon>
        <taxon>Mirandornithes</taxon>
        <taxon>Podicipediformes</taxon>
        <taxon>Podicipedidae</taxon>
        <taxon>Podiceps</taxon>
    </lineage>
</organism>
<feature type="non-terminal residue" evidence="3">
    <location>
        <position position="338"/>
    </location>
</feature>
<evidence type="ECO:0000313" key="4">
    <source>
        <dbReference type="Proteomes" id="UP000053854"/>
    </source>
</evidence>
<dbReference type="OrthoDB" id="9948435at2759"/>
<sequence>LSAQATGQAPRSARTVVIAGVPDGLLHDDVMTDILMIHFQMLKNNGGDVEEVMYPTTKKGVAYVTFEDQGVVESVLKKDEHRLEDKRLPRHYLLKVTRYCENVFSSVTSVLNMSVFKDRFVLEDLIQEFKKKNTALSFGPLQSNGHISVQGSFPAIELLRDFLLLKAKSLPEEDKREESKFHQTPRRRLQQHRLGTETSNLLHDGDGGKQVVVLDTDIYHYMKYFFPQTFLVNDDVVISGITDGDITTVYIENAGSRSSTGQLLRVKEKIENQSVKLHNTLRKEKIYFVEHTREEKWRYKRACESLKPHYPYVLVIPYDAHIDIIGNSSQIFEFTKEV</sequence>
<dbReference type="EMBL" id="KL269011">
    <property type="protein sequence ID" value="KFZ63205.1"/>
    <property type="molecule type" value="Genomic_DNA"/>
</dbReference>
<evidence type="ECO:0000256" key="1">
    <source>
        <dbReference type="PROSITE-ProRule" id="PRU00176"/>
    </source>
</evidence>
<dbReference type="AlphaFoldDB" id="A0A094KX99"/>
<dbReference type="InterPro" id="IPR012677">
    <property type="entry name" value="Nucleotide-bd_a/b_plait_sf"/>
</dbReference>
<keyword evidence="4" id="KW-1185">Reference proteome</keyword>
<feature type="domain" description="RRM" evidence="2">
    <location>
        <begin position="14"/>
        <end position="101"/>
    </location>
</feature>
<dbReference type="Gene3D" id="3.30.70.330">
    <property type="match status" value="1"/>
</dbReference>
<name>A0A094KX99_PODCR</name>